<organism evidence="1">
    <name type="scientific">termite gut metagenome</name>
    <dbReference type="NCBI Taxonomy" id="433724"/>
    <lineage>
        <taxon>unclassified sequences</taxon>
        <taxon>metagenomes</taxon>
        <taxon>organismal metagenomes</taxon>
    </lineage>
</organism>
<dbReference type="EMBL" id="SNRY01009479">
    <property type="protein sequence ID" value="KAA6307003.1"/>
    <property type="molecule type" value="Genomic_DNA"/>
</dbReference>
<reference evidence="1" key="1">
    <citation type="submission" date="2019-03" db="EMBL/GenBank/DDBJ databases">
        <title>Single cell metagenomics reveals metabolic interactions within the superorganism composed of flagellate Streblomastix strix and complex community of Bacteroidetes bacteria on its surface.</title>
        <authorList>
            <person name="Treitli S.C."/>
            <person name="Kolisko M."/>
            <person name="Husnik F."/>
            <person name="Keeling P."/>
            <person name="Hampl V."/>
        </authorList>
    </citation>
    <scope>NUCLEOTIDE SEQUENCE</scope>
    <source>
        <strain evidence="1">STM</strain>
    </source>
</reference>
<dbReference type="AlphaFoldDB" id="A0A5J4PER8"/>
<accession>A0A5J4PER8</accession>
<gene>
    <name evidence="1" type="ORF">EZS27_041333</name>
</gene>
<name>A0A5J4PER8_9ZZZZ</name>
<sequence length="191" mass="21937">MSPFLNVGVLKANIYSEVNYRSKGEIYNILSNANIVFDCTASNELLHCLSILDLPNPIISLGITNEARDLICVTNSSDNLFEKRKFYLSQLEHETENLYYEGIGCYTPTFKANYADINSLLNLATKQIDKVLSAKENVDSFILSYTDFGIKQTDIVTLHPFPKNQYLYRLYGWLRQSGCLHNYFFPFLHHP</sequence>
<protein>
    <submittedName>
        <fullName evidence="1">Uncharacterized protein</fullName>
    </submittedName>
</protein>
<proteinExistence type="predicted"/>
<comment type="caution">
    <text evidence="1">The sequence shown here is derived from an EMBL/GenBank/DDBJ whole genome shotgun (WGS) entry which is preliminary data.</text>
</comment>
<feature type="non-terminal residue" evidence="1">
    <location>
        <position position="191"/>
    </location>
</feature>
<evidence type="ECO:0000313" key="1">
    <source>
        <dbReference type="EMBL" id="KAA6307003.1"/>
    </source>
</evidence>